<dbReference type="Proteomes" id="UP000183649">
    <property type="component" value="Unassembled WGS sequence"/>
</dbReference>
<dbReference type="InterPro" id="IPR014189">
    <property type="entry name" value="Quinone_OxRdtase_PIG3"/>
</dbReference>
<dbReference type="Gene3D" id="3.90.180.10">
    <property type="entry name" value="Medium-chain alcohol dehydrogenases, catalytic domain"/>
    <property type="match status" value="1"/>
</dbReference>
<dbReference type="InterPro" id="IPR011032">
    <property type="entry name" value="GroES-like_sf"/>
</dbReference>
<sequence length="326" mass="34724">MRAIEITRPGGPDVLKLCERPIPQAGSGEVVLRVEAFGVNRPDVLQRMGLYPPPEGASDIPGLEVCGEIVSGDVSGSDWRVGDRVCALVSGGGYAEYCVAPVGQCLPLPKGLSPEEGAALPETAFTVWHNVFERGRLQADETLLVQGGSSGIGTMAIQLAVASGAHVLVTAGSQEKCAACVKLGAELAIHYPSQDFVEAVQAHTGQRGADVILDMVAGKYLAREQQCLAEEGRLVVIAVQGGARGEIDAGLLMRRRQTLTGSTLRARSVAFKSSIAQALRKTVWPWIEQGRVRPVLDTVLPAEDIVLAHQRMEQGQHIGKIVLRWS</sequence>
<dbReference type="SUPFAM" id="SSF50129">
    <property type="entry name" value="GroES-like"/>
    <property type="match status" value="1"/>
</dbReference>
<protein>
    <submittedName>
        <fullName evidence="4">Putative NAD(P)H quinone oxidoreductase, PIG3 family</fullName>
    </submittedName>
</protein>
<dbReference type="SUPFAM" id="SSF51735">
    <property type="entry name" value="NAD(P)-binding Rossmann-fold domains"/>
    <property type="match status" value="1"/>
</dbReference>
<dbReference type="NCBIfam" id="TIGR02824">
    <property type="entry name" value="quinone_pig3"/>
    <property type="match status" value="1"/>
</dbReference>
<reference evidence="5" key="1">
    <citation type="submission" date="2015-08" db="EMBL/GenBank/DDBJ databases">
        <authorList>
            <person name="Varghese N."/>
        </authorList>
    </citation>
    <scope>NUCLEOTIDE SEQUENCE [LARGE SCALE GENOMIC DNA]</scope>
    <source>
        <strain evidence="5">DSM 18181</strain>
    </source>
</reference>
<evidence type="ECO:0000313" key="4">
    <source>
        <dbReference type="EMBL" id="CUA98008.1"/>
    </source>
</evidence>
<dbReference type="Gene3D" id="3.40.50.720">
    <property type="entry name" value="NAD(P)-binding Rossmann-like Domain"/>
    <property type="match status" value="1"/>
</dbReference>
<dbReference type="OrthoDB" id="9780520at2"/>
<keyword evidence="2" id="KW-0560">Oxidoreductase</keyword>
<keyword evidence="1" id="KW-0521">NADP</keyword>
<dbReference type="STRING" id="339866.GCA_001418255_01965"/>
<accession>A0A0K6I4L9</accession>
<evidence type="ECO:0000256" key="2">
    <source>
        <dbReference type="ARBA" id="ARBA00023002"/>
    </source>
</evidence>
<keyword evidence="5" id="KW-1185">Reference proteome</keyword>
<dbReference type="InterPro" id="IPR013149">
    <property type="entry name" value="ADH-like_C"/>
</dbReference>
<dbReference type="InterPro" id="IPR013154">
    <property type="entry name" value="ADH-like_N"/>
</dbReference>
<dbReference type="RefSeq" id="WP_055450836.1">
    <property type="nucleotide sequence ID" value="NZ_CYHF01000006.1"/>
</dbReference>
<organism evidence="4 5">
    <name type="scientific">Thiomonas bhubaneswarensis</name>
    <dbReference type="NCBI Taxonomy" id="339866"/>
    <lineage>
        <taxon>Bacteria</taxon>
        <taxon>Pseudomonadati</taxon>
        <taxon>Pseudomonadota</taxon>
        <taxon>Betaproteobacteria</taxon>
        <taxon>Burkholderiales</taxon>
        <taxon>Thiomonas</taxon>
    </lineage>
</organism>
<dbReference type="EMBL" id="CYHF01000006">
    <property type="protein sequence ID" value="CUA98008.1"/>
    <property type="molecule type" value="Genomic_DNA"/>
</dbReference>
<dbReference type="InterPro" id="IPR036291">
    <property type="entry name" value="NAD(P)-bd_dom_sf"/>
</dbReference>
<evidence type="ECO:0000313" key="5">
    <source>
        <dbReference type="Proteomes" id="UP000183649"/>
    </source>
</evidence>
<dbReference type="Pfam" id="PF08240">
    <property type="entry name" value="ADH_N"/>
    <property type="match status" value="1"/>
</dbReference>
<dbReference type="InterPro" id="IPR020843">
    <property type="entry name" value="ER"/>
</dbReference>
<dbReference type="PANTHER" id="PTHR48106:SF8">
    <property type="entry name" value="OS02G0805600 PROTEIN"/>
    <property type="match status" value="1"/>
</dbReference>
<feature type="domain" description="Enoyl reductase (ER)" evidence="3">
    <location>
        <begin position="10"/>
        <end position="323"/>
    </location>
</feature>
<gene>
    <name evidence="4" type="ORF">Ga0061069_106173</name>
</gene>
<name>A0A0K6I4L9_9BURK</name>
<dbReference type="AlphaFoldDB" id="A0A0K6I4L9"/>
<evidence type="ECO:0000259" key="3">
    <source>
        <dbReference type="SMART" id="SM00829"/>
    </source>
</evidence>
<evidence type="ECO:0000256" key="1">
    <source>
        <dbReference type="ARBA" id="ARBA00022857"/>
    </source>
</evidence>
<dbReference type="CDD" id="cd05276">
    <property type="entry name" value="p53_inducible_oxidoreductase"/>
    <property type="match status" value="1"/>
</dbReference>
<dbReference type="SMART" id="SM00829">
    <property type="entry name" value="PKS_ER"/>
    <property type="match status" value="1"/>
</dbReference>
<proteinExistence type="predicted"/>
<dbReference type="PANTHER" id="PTHR48106">
    <property type="entry name" value="QUINONE OXIDOREDUCTASE PIG3-RELATED"/>
    <property type="match status" value="1"/>
</dbReference>
<dbReference type="Pfam" id="PF00107">
    <property type="entry name" value="ADH_zinc_N"/>
    <property type="match status" value="1"/>
</dbReference>
<dbReference type="GO" id="GO:0016651">
    <property type="term" value="F:oxidoreductase activity, acting on NAD(P)H"/>
    <property type="evidence" value="ECO:0007669"/>
    <property type="project" value="TreeGrafter"/>
</dbReference>
<dbReference type="GO" id="GO:0070402">
    <property type="term" value="F:NADPH binding"/>
    <property type="evidence" value="ECO:0007669"/>
    <property type="project" value="TreeGrafter"/>
</dbReference>